<dbReference type="EMBL" id="MLAK01001315">
    <property type="protein sequence ID" value="OHS94480.1"/>
    <property type="molecule type" value="Genomic_DNA"/>
</dbReference>
<proteinExistence type="predicted"/>
<dbReference type="VEuPathDB" id="TrichDB:TRFO_11101"/>
<name>A0A1J4J5G1_9EUKA</name>
<feature type="compositionally biased region" description="Basic and acidic residues" evidence="1">
    <location>
        <begin position="136"/>
        <end position="149"/>
    </location>
</feature>
<organism evidence="2 3">
    <name type="scientific">Tritrichomonas foetus</name>
    <dbReference type="NCBI Taxonomy" id="1144522"/>
    <lineage>
        <taxon>Eukaryota</taxon>
        <taxon>Metamonada</taxon>
        <taxon>Parabasalia</taxon>
        <taxon>Tritrichomonadida</taxon>
        <taxon>Tritrichomonadidae</taxon>
        <taxon>Tritrichomonas</taxon>
    </lineage>
</organism>
<dbReference type="Proteomes" id="UP000179807">
    <property type="component" value="Unassembled WGS sequence"/>
</dbReference>
<keyword evidence="3" id="KW-1185">Reference proteome</keyword>
<feature type="compositionally biased region" description="Low complexity" evidence="1">
    <location>
        <begin position="1"/>
        <end position="18"/>
    </location>
</feature>
<evidence type="ECO:0000256" key="1">
    <source>
        <dbReference type="SAM" id="MobiDB-lite"/>
    </source>
</evidence>
<feature type="region of interest" description="Disordered" evidence="1">
    <location>
        <begin position="1"/>
        <end position="42"/>
    </location>
</feature>
<protein>
    <submittedName>
        <fullName evidence="2">Uncharacterized protein</fullName>
    </submittedName>
</protein>
<evidence type="ECO:0000313" key="2">
    <source>
        <dbReference type="EMBL" id="OHS94480.1"/>
    </source>
</evidence>
<dbReference type="GeneID" id="94830544"/>
<sequence>MKISRSALSSRKISSRASPTTEHGFFSVIPKTEKSPQDFDPDFIFNELNNRVAPFEPEQPGFCLPQQAKLERDYWNSYAYTSNKPSSRPASPFITCDMGDDYERKFTYVRMGDTQPHFVKKYARTPDLPPQTRKPSSPEKNPHFNERQSRVTTRNMKIEKPVEEYVSWKYFGDTDNICGCYTAKIPIKMKNEMNSRHISRLPNGTNKLKIKKVNQKTTNRNLPRRDLFELSIKRPPPKPELRDIIRSTEENHDFDEYLDEETETYMEYRGKMMPLKYSSINRSNMM</sequence>
<accession>A0A1J4J5G1</accession>
<feature type="region of interest" description="Disordered" evidence="1">
    <location>
        <begin position="121"/>
        <end position="151"/>
    </location>
</feature>
<reference evidence="2" key="1">
    <citation type="submission" date="2016-10" db="EMBL/GenBank/DDBJ databases">
        <authorList>
            <person name="Benchimol M."/>
            <person name="Almeida L.G."/>
            <person name="Vasconcelos A.T."/>
            <person name="Perreira-Neves A."/>
            <person name="Rosa I.A."/>
            <person name="Tasca T."/>
            <person name="Bogo M.R."/>
            <person name="de Souza W."/>
        </authorList>
    </citation>
    <scope>NUCLEOTIDE SEQUENCE [LARGE SCALE GENOMIC DNA]</scope>
    <source>
        <strain evidence="2">K</strain>
    </source>
</reference>
<evidence type="ECO:0000313" key="3">
    <source>
        <dbReference type="Proteomes" id="UP000179807"/>
    </source>
</evidence>
<dbReference type="AlphaFoldDB" id="A0A1J4J5G1"/>
<dbReference type="RefSeq" id="XP_068347617.1">
    <property type="nucleotide sequence ID" value="XM_068495840.1"/>
</dbReference>
<comment type="caution">
    <text evidence="2">The sequence shown here is derived from an EMBL/GenBank/DDBJ whole genome shotgun (WGS) entry which is preliminary data.</text>
</comment>
<gene>
    <name evidence="2" type="ORF">TRFO_11101</name>
</gene>